<evidence type="ECO:0000313" key="2">
    <source>
        <dbReference type="EMBL" id="EFW05249.1"/>
    </source>
</evidence>
<keyword evidence="1" id="KW-0812">Transmembrane</keyword>
<organism evidence="2 3">
    <name type="scientific">Coprobacillus cateniformis</name>
    <dbReference type="NCBI Taxonomy" id="100884"/>
    <lineage>
        <taxon>Bacteria</taxon>
        <taxon>Bacillati</taxon>
        <taxon>Bacillota</taxon>
        <taxon>Erysipelotrichia</taxon>
        <taxon>Erysipelotrichales</taxon>
        <taxon>Coprobacillaceae</taxon>
        <taxon>Coprobacillus</taxon>
    </lineage>
</organism>
<dbReference type="GeneID" id="78231027"/>
<evidence type="ECO:0000313" key="3">
    <source>
        <dbReference type="Proteomes" id="UP000003157"/>
    </source>
</evidence>
<proteinExistence type="predicted"/>
<dbReference type="AlphaFoldDB" id="E7G9F5"/>
<protein>
    <submittedName>
        <fullName evidence="2">Uncharacterized protein</fullName>
    </submittedName>
</protein>
<keyword evidence="3" id="KW-1185">Reference proteome</keyword>
<dbReference type="eggNOG" id="COG3409">
    <property type="taxonomic scope" value="Bacteria"/>
</dbReference>
<dbReference type="OrthoDB" id="996097at2"/>
<dbReference type="HOGENOM" id="CLU_041673_0_0_9"/>
<keyword evidence="1" id="KW-1133">Transmembrane helix</keyword>
<name>E7G9F5_9FIRM</name>
<dbReference type="STRING" id="100884.GCA_000269565_03242"/>
<keyword evidence="1" id="KW-0472">Membrane</keyword>
<comment type="caution">
    <text evidence="2">The sequence shown here is derived from an EMBL/GenBank/DDBJ whole genome shotgun (WGS) entry which is preliminary data.</text>
</comment>
<reference evidence="2 3" key="1">
    <citation type="submission" date="2010-12" db="EMBL/GenBank/DDBJ databases">
        <title>The Genome Sequence of Coprobacillus sp. strain 29_1.</title>
        <authorList>
            <consortium name="The Broad Institute Genome Sequencing Platform"/>
            <person name="Earl A."/>
            <person name="Ward D."/>
            <person name="Feldgarden M."/>
            <person name="Gevers D."/>
            <person name="Daigneault M."/>
            <person name="Sibley C.D."/>
            <person name="White A."/>
            <person name="Strauss J."/>
            <person name="Allen-Vercoe E."/>
            <person name="Young S.K."/>
            <person name="Zeng Q."/>
            <person name="Gargeya S."/>
            <person name="Fitzgerald M."/>
            <person name="Haas B."/>
            <person name="Abouelleil A."/>
            <person name="Alvarado L."/>
            <person name="Arachchi H.M."/>
            <person name="Berlin A."/>
            <person name="Brown A."/>
            <person name="Chapman S.B."/>
            <person name="Chen Z."/>
            <person name="Dunbar C."/>
            <person name="Freedman E."/>
            <person name="Gearin G."/>
            <person name="Gellesch M."/>
            <person name="Goldberg J."/>
            <person name="Griggs A."/>
            <person name="Gujja S."/>
            <person name="Heilman E."/>
            <person name="Heiman D."/>
            <person name="Howarth C."/>
            <person name="Larson L."/>
            <person name="Lui A."/>
            <person name="MacDonald P.J.P."/>
            <person name="Mehta T."/>
            <person name="Montmayeur A."/>
            <person name="Murphy C."/>
            <person name="Neiman D."/>
            <person name="Pearson M."/>
            <person name="Priest M."/>
            <person name="Roberts A."/>
            <person name="Saif S."/>
            <person name="Shea T."/>
            <person name="Shenoy N."/>
            <person name="Sisk P."/>
            <person name="Stolte C."/>
            <person name="Sykes S."/>
            <person name="White J."/>
            <person name="Yandava C."/>
            <person name="Nusbaum C."/>
            <person name="Birren B."/>
        </authorList>
    </citation>
    <scope>NUCLEOTIDE SEQUENCE [LARGE SCALE GENOMIC DNA]</scope>
    <source>
        <strain evidence="2 3">29_1</strain>
    </source>
</reference>
<evidence type="ECO:0000256" key="1">
    <source>
        <dbReference type="SAM" id="Phobius"/>
    </source>
</evidence>
<dbReference type="EMBL" id="ADKX01000026">
    <property type="protein sequence ID" value="EFW05249.1"/>
    <property type="molecule type" value="Genomic_DNA"/>
</dbReference>
<dbReference type="RefSeq" id="WP_008788509.1">
    <property type="nucleotide sequence ID" value="NZ_AKCB01000003.1"/>
</dbReference>
<dbReference type="PROSITE" id="PS51257">
    <property type="entry name" value="PROKAR_LIPOPROTEIN"/>
    <property type="match status" value="1"/>
</dbReference>
<gene>
    <name evidence="2" type="ORF">HMPREF9488_01393</name>
</gene>
<dbReference type="Proteomes" id="UP000003157">
    <property type="component" value="Unassembled WGS sequence"/>
</dbReference>
<feature type="transmembrane region" description="Helical" evidence="1">
    <location>
        <begin position="7"/>
        <end position="28"/>
    </location>
</feature>
<accession>E7G9F5</accession>
<sequence length="352" mass="42068">MNYKKYVIVFISTLCLLIISCIGMTWYVDPYFHYHEPNKHFDYVLADQRYINDGISRNFDYDAIITGTSMTENFKTSEFDRLFNVNSIKVAFSGGSYKEVNNNLKRAIQANGNIKYIIRSLDYSYFFTAKDEMKSMFDYPTYLTDDDLWNDVSYILNKDIFFKKIIPIFKTYSKQGSITSFDDYTNWSGLFVFEKDSVLRTYTRTDKIQKSVQVSEDDKIRFQENIDKNIISIIQENPNIKFYYFLTPYSILFWDDLIRKGEMEKHLVGEQMIIKSLLDYDNVHLFSFSDNFDLTTNLNNYKDIAHYSGDINSYMLKEMHSEKHRLTRYNYKSYLSKIKKFYSNYDYESLFK</sequence>